<dbReference type="EC" id="1.2.1.11" evidence="7 16"/>
<comment type="subunit">
    <text evidence="6 16">Homodimer.</text>
</comment>
<dbReference type="HAMAP" id="MF_02121">
    <property type="entry name" value="ASADH"/>
    <property type="match status" value="1"/>
</dbReference>
<dbReference type="Pfam" id="PF02774">
    <property type="entry name" value="Semialdhyde_dhC"/>
    <property type="match status" value="1"/>
</dbReference>
<dbReference type="PANTHER" id="PTHR46278">
    <property type="entry name" value="DEHYDROGENASE, PUTATIVE-RELATED"/>
    <property type="match status" value="1"/>
</dbReference>
<dbReference type="InterPro" id="IPR012080">
    <property type="entry name" value="Asp_semialdehyde_DH"/>
</dbReference>
<dbReference type="PANTHER" id="PTHR46278:SF4">
    <property type="entry name" value="ASPARTATE-SEMIALDEHYDE DEHYDROGENASE"/>
    <property type="match status" value="1"/>
</dbReference>
<evidence type="ECO:0000256" key="1">
    <source>
        <dbReference type="ARBA" id="ARBA00002492"/>
    </source>
</evidence>
<feature type="domain" description="Semialdehyde dehydrogenase NAD-binding" evidence="17">
    <location>
        <begin position="2"/>
        <end position="121"/>
    </location>
</feature>
<comment type="pathway">
    <text evidence="2 16">Amino-acid biosynthesis; L-methionine biosynthesis via de novo pathway; L-homoserine from L-aspartate: step 2/3.</text>
</comment>
<keyword evidence="10 16" id="KW-0521">NADP</keyword>
<keyword evidence="9 16" id="KW-0791">Threonine biosynthesis</keyword>
<reference evidence="18 19" key="1">
    <citation type="submission" date="2021-08" db="EMBL/GenBank/DDBJ databases">
        <authorList>
            <person name="Peeters C."/>
        </authorList>
    </citation>
    <scope>NUCLEOTIDE SEQUENCE [LARGE SCALE GENOMIC DNA]</scope>
    <source>
        <strain evidence="18 19">LMG 23992</strain>
    </source>
</reference>
<dbReference type="GO" id="GO:0004073">
    <property type="term" value="F:aspartate-semialdehyde dehydrogenase activity"/>
    <property type="evidence" value="ECO:0007669"/>
    <property type="project" value="UniProtKB-EC"/>
</dbReference>
<evidence type="ECO:0000256" key="14">
    <source>
        <dbReference type="ARBA" id="ARBA00023167"/>
    </source>
</evidence>
<dbReference type="CDD" id="cd23938">
    <property type="entry name" value="ASADH_C_bac_like"/>
    <property type="match status" value="1"/>
</dbReference>
<comment type="similarity">
    <text evidence="5 16">Belongs to the aspartate-semialdehyde dehydrogenase family.</text>
</comment>
<feature type="binding site" evidence="16">
    <location>
        <position position="244"/>
    </location>
    <ligand>
        <name>phosphate</name>
        <dbReference type="ChEBI" id="CHEBI:43474"/>
    </ligand>
</feature>
<dbReference type="Gene3D" id="3.40.50.720">
    <property type="entry name" value="NAD(P)-binding Rossmann-like Domain"/>
    <property type="match status" value="1"/>
</dbReference>
<feature type="binding site" evidence="16">
    <location>
        <position position="72"/>
    </location>
    <ligand>
        <name>NADP(+)</name>
        <dbReference type="ChEBI" id="CHEBI:58349"/>
    </ligand>
</feature>
<feature type="active site" description="Proton acceptor" evidence="16">
    <location>
        <position position="283"/>
    </location>
</feature>
<evidence type="ECO:0000256" key="7">
    <source>
        <dbReference type="ARBA" id="ARBA00013120"/>
    </source>
</evidence>
<dbReference type="CDD" id="cd02314">
    <property type="entry name" value="VcASADH1_like_N"/>
    <property type="match status" value="1"/>
</dbReference>
<evidence type="ECO:0000256" key="13">
    <source>
        <dbReference type="ARBA" id="ARBA00023154"/>
    </source>
</evidence>
<evidence type="ECO:0000256" key="11">
    <source>
        <dbReference type="ARBA" id="ARBA00022915"/>
    </source>
</evidence>
<dbReference type="PROSITE" id="PS01103">
    <property type="entry name" value="ASD"/>
    <property type="match status" value="1"/>
</dbReference>
<feature type="binding site" evidence="16">
    <location>
        <position position="276"/>
    </location>
    <ligand>
        <name>substrate</name>
    </ligand>
</feature>
<feature type="binding site" evidence="16">
    <location>
        <position position="241"/>
    </location>
    <ligand>
        <name>substrate</name>
    </ligand>
</feature>
<dbReference type="InterPro" id="IPR011534">
    <property type="entry name" value="Asp_ADH_gamma-type"/>
</dbReference>
<dbReference type="Pfam" id="PF01118">
    <property type="entry name" value="Semialdhyde_dh"/>
    <property type="match status" value="1"/>
</dbReference>
<dbReference type="InterPro" id="IPR036291">
    <property type="entry name" value="NAD(P)-bd_dom_sf"/>
</dbReference>
<dbReference type="EMBL" id="CAJZAI010000004">
    <property type="protein sequence ID" value="CAG9171636.1"/>
    <property type="molecule type" value="Genomic_DNA"/>
</dbReference>
<dbReference type="SUPFAM" id="SSF55347">
    <property type="entry name" value="Glyceraldehyde-3-phosphate dehydrogenase-like, C-terminal domain"/>
    <property type="match status" value="1"/>
</dbReference>
<feature type="binding site" evidence="16">
    <location>
        <begin position="164"/>
        <end position="165"/>
    </location>
    <ligand>
        <name>NADP(+)</name>
        <dbReference type="ChEBI" id="CHEBI:58349"/>
    </ligand>
</feature>
<dbReference type="PIRSF" id="PIRSF000148">
    <property type="entry name" value="ASA_dh"/>
    <property type="match status" value="1"/>
</dbReference>
<keyword evidence="19" id="KW-1185">Reference proteome</keyword>
<comment type="pathway">
    <text evidence="3 16">Amino-acid biosynthesis; L-lysine biosynthesis via DAP pathway; (S)-tetrahydrodipicolinate from L-aspartate: step 2/4.</text>
</comment>
<proteinExistence type="inferred from homology"/>
<evidence type="ECO:0000259" key="17">
    <source>
        <dbReference type="SMART" id="SM00859"/>
    </source>
</evidence>
<accession>A0ABN7YFZ3</accession>
<sequence length="378" mass="40734">MIVGLVGWRGMVGSVLMQRMQEERDFDHIEPVFFSTSNAGGKAPAMAKNETTLKDANDIEALKKCDVVLTAQGGDYTNDIFPKLRAAGWKGYWIDAASSLRMKDDAIIVLDPVNQGVIKDALSKGVKNFVGGNCTVSCMLMGLGGLFQADLVEWMTSMTYQAASGGGAQHMRELLTQFGTLNASVKSLLDNPASAILEIDRQILATQHGLSTEETKQFGVPLAGNLIPWIDKDLGNGQSREEWKGGAETNKILGRGEGFLGATGATPIAVDGLCVRIGAMRCHSQALTIKLRKDVPLDEIEGMLAAHNPWAKVVPNTREASMTDLTPAAVTGTLTIPVGRLRKMQMGGEYLSAFTVGDQLLWGAAEPLRRMLRILIES</sequence>
<dbReference type="RefSeq" id="WP_224079642.1">
    <property type="nucleotide sequence ID" value="NZ_CAJZAI010000004.1"/>
</dbReference>
<dbReference type="SUPFAM" id="SSF51735">
    <property type="entry name" value="NAD(P)-binding Rossmann-fold domains"/>
    <property type="match status" value="1"/>
</dbReference>
<feature type="binding site" evidence="16">
    <location>
        <position position="161"/>
    </location>
    <ligand>
        <name>substrate</name>
    </ligand>
</feature>
<evidence type="ECO:0000256" key="2">
    <source>
        <dbReference type="ARBA" id="ARBA00005021"/>
    </source>
</evidence>
<comment type="function">
    <text evidence="1 16">Catalyzes the NADPH-dependent formation of L-aspartate-semialdehyde (L-ASA) by the reductive dephosphorylation of L-aspartyl-4-phosphate.</text>
</comment>
<keyword evidence="14 16" id="KW-0486">Methionine biosynthesis</keyword>
<name>A0ABN7YFZ3_9BURK</name>
<evidence type="ECO:0000256" key="10">
    <source>
        <dbReference type="ARBA" id="ARBA00022857"/>
    </source>
</evidence>
<keyword evidence="11 16" id="KW-0220">Diaminopimelate biosynthesis</keyword>
<dbReference type="Gene3D" id="3.30.360.10">
    <property type="entry name" value="Dihydrodipicolinate Reductase, domain 2"/>
    <property type="match status" value="1"/>
</dbReference>
<keyword evidence="12 16" id="KW-0560">Oxidoreductase</keyword>
<dbReference type="NCBIfam" id="NF005144">
    <property type="entry name" value="PRK06598.1"/>
    <property type="match status" value="1"/>
</dbReference>
<evidence type="ECO:0000256" key="9">
    <source>
        <dbReference type="ARBA" id="ARBA00022697"/>
    </source>
</evidence>
<evidence type="ECO:0000256" key="3">
    <source>
        <dbReference type="ARBA" id="ARBA00005076"/>
    </source>
</evidence>
<evidence type="ECO:0000256" key="4">
    <source>
        <dbReference type="ARBA" id="ARBA00005097"/>
    </source>
</evidence>
<dbReference type="Proteomes" id="UP000727654">
    <property type="component" value="Unassembled WGS sequence"/>
</dbReference>
<keyword evidence="8 16" id="KW-0028">Amino-acid biosynthesis</keyword>
<comment type="pathway">
    <text evidence="4 16">Amino-acid biosynthesis; L-threonine biosynthesis; L-threonine from L-aspartate: step 2/5.</text>
</comment>
<feature type="binding site" evidence="16">
    <location>
        <begin position="9"/>
        <end position="12"/>
    </location>
    <ligand>
        <name>NADP(+)</name>
        <dbReference type="ChEBI" id="CHEBI:58349"/>
    </ligand>
</feature>
<gene>
    <name evidence="16 18" type="primary">asd</name>
    <name evidence="18" type="ORF">LMG23992_01996</name>
</gene>
<feature type="binding site" evidence="16">
    <location>
        <position position="359"/>
    </location>
    <ligand>
        <name>NADP(+)</name>
        <dbReference type="ChEBI" id="CHEBI:58349"/>
    </ligand>
</feature>
<evidence type="ECO:0000256" key="8">
    <source>
        <dbReference type="ARBA" id="ARBA00022605"/>
    </source>
</evidence>
<dbReference type="SMART" id="SM00859">
    <property type="entry name" value="Semialdhyde_dh"/>
    <property type="match status" value="1"/>
</dbReference>
<feature type="active site" description="Acyl-thioester intermediate" evidence="16">
    <location>
        <position position="134"/>
    </location>
</feature>
<comment type="caution">
    <text evidence="18">The sequence shown here is derived from an EMBL/GenBank/DDBJ whole genome shotgun (WGS) entry which is preliminary data.</text>
</comment>
<evidence type="ECO:0000256" key="5">
    <source>
        <dbReference type="ARBA" id="ARBA00010584"/>
    </source>
</evidence>
<feature type="binding site" evidence="16">
    <location>
        <position position="101"/>
    </location>
    <ligand>
        <name>phosphate</name>
        <dbReference type="ChEBI" id="CHEBI:43474"/>
    </ligand>
</feature>
<dbReference type="InterPro" id="IPR012280">
    <property type="entry name" value="Semialdhyde_DH_dimer_dom"/>
</dbReference>
<comment type="caution">
    <text evidence="16">Lacks conserved residue(s) required for the propagation of feature annotation.</text>
</comment>
<evidence type="ECO:0000256" key="12">
    <source>
        <dbReference type="ARBA" id="ARBA00023002"/>
    </source>
</evidence>
<evidence type="ECO:0000313" key="19">
    <source>
        <dbReference type="Proteomes" id="UP000727654"/>
    </source>
</evidence>
<evidence type="ECO:0000256" key="6">
    <source>
        <dbReference type="ARBA" id="ARBA00011738"/>
    </source>
</evidence>
<evidence type="ECO:0000256" key="16">
    <source>
        <dbReference type="HAMAP-Rule" id="MF_02121"/>
    </source>
</evidence>
<evidence type="ECO:0000313" key="18">
    <source>
        <dbReference type="EMBL" id="CAG9171636.1"/>
    </source>
</evidence>
<comment type="catalytic activity">
    <reaction evidence="15 16">
        <text>L-aspartate 4-semialdehyde + phosphate + NADP(+) = 4-phospho-L-aspartate + NADPH + H(+)</text>
        <dbReference type="Rhea" id="RHEA:24284"/>
        <dbReference type="ChEBI" id="CHEBI:15378"/>
        <dbReference type="ChEBI" id="CHEBI:43474"/>
        <dbReference type="ChEBI" id="CHEBI:57535"/>
        <dbReference type="ChEBI" id="CHEBI:57783"/>
        <dbReference type="ChEBI" id="CHEBI:58349"/>
        <dbReference type="ChEBI" id="CHEBI:537519"/>
        <dbReference type="EC" id="1.2.1.11"/>
    </reaction>
</comment>
<evidence type="ECO:0000256" key="15">
    <source>
        <dbReference type="ARBA" id="ARBA00047891"/>
    </source>
</evidence>
<organism evidence="18 19">
    <name type="scientific">Cupriavidus laharis</name>
    <dbReference type="NCBI Taxonomy" id="151654"/>
    <lineage>
        <taxon>Bacteria</taxon>
        <taxon>Pseudomonadati</taxon>
        <taxon>Pseudomonadota</taxon>
        <taxon>Betaproteobacteria</taxon>
        <taxon>Burkholderiales</taxon>
        <taxon>Burkholderiaceae</taxon>
        <taxon>Cupriavidus</taxon>
    </lineage>
</organism>
<protein>
    <recommendedName>
        <fullName evidence="7 16">Aspartate-semialdehyde dehydrogenase</fullName>
        <shortName evidence="16">ASA dehydrogenase</shortName>
        <shortName evidence="16">ASADH</shortName>
        <ecNumber evidence="7 16">1.2.1.11</ecNumber>
    </recommendedName>
    <alternativeName>
        <fullName evidence="16">Aspartate-beta-semialdehyde dehydrogenase</fullName>
    </alternativeName>
</protein>
<keyword evidence="13 16" id="KW-0457">Lysine biosynthesis</keyword>
<dbReference type="InterPro" id="IPR000534">
    <property type="entry name" value="Semialdehyde_DH_NAD-bd"/>
</dbReference>
<dbReference type="InterPro" id="IPR000319">
    <property type="entry name" value="Asp-semialdehyde_DH_CS"/>
</dbReference>
<dbReference type="NCBIfam" id="TIGR01745">
    <property type="entry name" value="asd_gamma"/>
    <property type="match status" value="1"/>
</dbReference>